<dbReference type="RefSeq" id="WP_135269720.1">
    <property type="nucleotide sequence ID" value="NZ_SRIB01000001.1"/>
</dbReference>
<dbReference type="InterPro" id="IPR050922">
    <property type="entry name" value="LytR/CpsA/Psr_CW_biosynth"/>
</dbReference>
<comment type="similarity">
    <text evidence="1">Belongs to the LytR/CpsA/Psr (LCP) family.</text>
</comment>
<keyword evidence="4" id="KW-1185">Reference proteome</keyword>
<evidence type="ECO:0000259" key="2">
    <source>
        <dbReference type="Pfam" id="PF03816"/>
    </source>
</evidence>
<dbReference type="AlphaFoldDB" id="A0A4Z0D9N4"/>
<organism evidence="3 4">
    <name type="scientific">Soehngenia longivitae</name>
    <dbReference type="NCBI Taxonomy" id="2562294"/>
    <lineage>
        <taxon>Bacteria</taxon>
        <taxon>Bacillati</taxon>
        <taxon>Bacillota</taxon>
        <taxon>Tissierellia</taxon>
        <taxon>Tissierellales</taxon>
        <taxon>Tissierellaceae</taxon>
        <taxon>Soehngenia</taxon>
    </lineage>
</organism>
<dbReference type="Pfam" id="PF03816">
    <property type="entry name" value="LytR_cpsA_psr"/>
    <property type="match status" value="1"/>
</dbReference>
<dbReference type="OrthoDB" id="305468at2"/>
<dbReference type="InterPro" id="IPR004474">
    <property type="entry name" value="LytR_CpsA_psr"/>
</dbReference>
<dbReference type="NCBIfam" id="TIGR00350">
    <property type="entry name" value="lytR_cpsA_psr"/>
    <property type="match status" value="1"/>
</dbReference>
<protein>
    <submittedName>
        <fullName evidence="3">LytR family transcriptional regulator</fullName>
    </submittedName>
</protein>
<dbReference type="Gene3D" id="3.40.630.190">
    <property type="entry name" value="LCP protein"/>
    <property type="match status" value="1"/>
</dbReference>
<sequence length="314" mass="35253">MKKQFITVFIVSLIAFASIYAVLANTIFDEEEVVAQDPNNPVDEEPIENDKNELIFLLLGVDAKDLDHAKGTRTDTMMLTRVNFDTGKISLLSIPRDTRTMVNGRLDKINAAHAYGGVDMSMEAVSDLLGIDIDYYVLVDYQVVKDVVDAIGGVDVEVPFDMKYDDPTADPPLHINLKAGFQTLNGQEAHDFLRFRHNNNFTVGYPEGDVGRIKTQQYFMKELVKQTLTPKNILKIPALIKTYYDNVETNIPLNYVLKGAAMVNKIDPDLMETATIPGEGEYIGDISYFIYDGEQMQELVNSMFGDYIVEPMVP</sequence>
<dbReference type="PANTHER" id="PTHR33392">
    <property type="entry name" value="POLYISOPRENYL-TEICHOIC ACID--PEPTIDOGLYCAN TEICHOIC ACID TRANSFERASE TAGU"/>
    <property type="match status" value="1"/>
</dbReference>
<reference evidence="3 4" key="1">
    <citation type="submission" date="2019-03" db="EMBL/GenBank/DDBJ databases">
        <title>Draft genome sequence data and analysis of a Fermenting Bacterium, Soehngenia longevitae strain 1933PT, isolated from petroleum reservoir in Azerbaijan.</title>
        <authorList>
            <person name="Grouzdev D.S."/>
            <person name="Bidzhieva S.K."/>
            <person name="Sokolova D.S."/>
            <person name="Tourova T.P."/>
            <person name="Poltaraus A.B."/>
            <person name="Nazina T.N."/>
        </authorList>
    </citation>
    <scope>NUCLEOTIDE SEQUENCE [LARGE SCALE GENOMIC DNA]</scope>
    <source>
        <strain evidence="3 4">1933P</strain>
    </source>
</reference>
<dbReference type="PANTHER" id="PTHR33392:SF6">
    <property type="entry name" value="POLYISOPRENYL-TEICHOIC ACID--PEPTIDOGLYCAN TEICHOIC ACID TRANSFERASE TAGU"/>
    <property type="match status" value="1"/>
</dbReference>
<evidence type="ECO:0000313" key="4">
    <source>
        <dbReference type="Proteomes" id="UP000298381"/>
    </source>
</evidence>
<proteinExistence type="inferred from homology"/>
<accession>A0A4Z0D9N4</accession>
<dbReference type="Proteomes" id="UP000298381">
    <property type="component" value="Unassembled WGS sequence"/>
</dbReference>
<name>A0A4Z0D9N4_9FIRM</name>
<evidence type="ECO:0000256" key="1">
    <source>
        <dbReference type="ARBA" id="ARBA00006068"/>
    </source>
</evidence>
<evidence type="ECO:0000313" key="3">
    <source>
        <dbReference type="EMBL" id="TFZ41565.1"/>
    </source>
</evidence>
<feature type="domain" description="Cell envelope-related transcriptional attenuator" evidence="2">
    <location>
        <begin position="73"/>
        <end position="227"/>
    </location>
</feature>
<comment type="caution">
    <text evidence="3">The sequence shown here is derived from an EMBL/GenBank/DDBJ whole genome shotgun (WGS) entry which is preliminary data.</text>
</comment>
<dbReference type="EMBL" id="SRIB01000001">
    <property type="protein sequence ID" value="TFZ41565.1"/>
    <property type="molecule type" value="Genomic_DNA"/>
</dbReference>
<gene>
    <name evidence="3" type="ORF">E4100_00005</name>
</gene>